<protein>
    <submittedName>
        <fullName evidence="2">Uncharacterized protein</fullName>
    </submittedName>
</protein>
<reference evidence="2 3" key="1">
    <citation type="submission" date="2020-08" db="EMBL/GenBank/DDBJ databases">
        <title>Plant Genome Project.</title>
        <authorList>
            <person name="Zhang R.-G."/>
        </authorList>
    </citation>
    <scope>NUCLEOTIDE SEQUENCE [LARGE SCALE GENOMIC DNA]</scope>
    <source>
        <tissue evidence="2">Rhizome</tissue>
    </source>
</reference>
<feature type="region of interest" description="Disordered" evidence="1">
    <location>
        <begin position="1"/>
        <end position="36"/>
    </location>
</feature>
<gene>
    <name evidence="2" type="ORF">ZIOFF_006119</name>
</gene>
<dbReference type="EMBL" id="JACMSC010000002">
    <property type="protein sequence ID" value="KAG6532279.1"/>
    <property type="molecule type" value="Genomic_DNA"/>
</dbReference>
<dbReference type="Proteomes" id="UP000734854">
    <property type="component" value="Unassembled WGS sequence"/>
</dbReference>
<dbReference type="AlphaFoldDB" id="A0A8J5IDS8"/>
<keyword evidence="3" id="KW-1185">Reference proteome</keyword>
<feature type="compositionally biased region" description="Polar residues" evidence="1">
    <location>
        <begin position="1"/>
        <end position="13"/>
    </location>
</feature>
<evidence type="ECO:0000313" key="3">
    <source>
        <dbReference type="Proteomes" id="UP000734854"/>
    </source>
</evidence>
<evidence type="ECO:0000256" key="1">
    <source>
        <dbReference type="SAM" id="MobiDB-lite"/>
    </source>
</evidence>
<evidence type="ECO:0000313" key="2">
    <source>
        <dbReference type="EMBL" id="KAG6532279.1"/>
    </source>
</evidence>
<comment type="caution">
    <text evidence="2">The sequence shown here is derived from an EMBL/GenBank/DDBJ whole genome shotgun (WGS) entry which is preliminary data.</text>
</comment>
<sequence length="110" mass="11135">MPSTNSHFSSSFETLELVENNGKERSSLGPASHQEDGAFGVVSTAACSGRDTAGRGTHGALGSHASDSAIDIGTIQACEIGVGNIVLAITSCRASYLTPTVDLLQQGAIG</sequence>
<accession>A0A8J5IDS8</accession>
<organism evidence="2 3">
    <name type="scientific">Zingiber officinale</name>
    <name type="common">Ginger</name>
    <name type="synonym">Amomum zingiber</name>
    <dbReference type="NCBI Taxonomy" id="94328"/>
    <lineage>
        <taxon>Eukaryota</taxon>
        <taxon>Viridiplantae</taxon>
        <taxon>Streptophyta</taxon>
        <taxon>Embryophyta</taxon>
        <taxon>Tracheophyta</taxon>
        <taxon>Spermatophyta</taxon>
        <taxon>Magnoliopsida</taxon>
        <taxon>Liliopsida</taxon>
        <taxon>Zingiberales</taxon>
        <taxon>Zingiberaceae</taxon>
        <taxon>Zingiber</taxon>
    </lineage>
</organism>
<proteinExistence type="predicted"/>
<name>A0A8J5IDS8_ZINOF</name>